<evidence type="ECO:0000313" key="2">
    <source>
        <dbReference type="EMBL" id="KAK7694179.1"/>
    </source>
</evidence>
<protein>
    <submittedName>
        <fullName evidence="2">Uncharacterized protein</fullName>
    </submittedName>
</protein>
<dbReference type="EMBL" id="JASBNA010000002">
    <property type="protein sequence ID" value="KAK7694179.1"/>
    <property type="molecule type" value="Genomic_DNA"/>
</dbReference>
<sequence>MIFKPFAIMGLFAAFAAGGTIISPTSGSYAIAGQPIPFNYSNTNRCHAIDSPITVYLLDAPPAHSDITDHGEFTNFLYFFGRFSIPNFGLPPMTDPPPPPPTLTIPNLGPSVPNGELFFSVIETIHNCPPDGHDEFDLSYVPIEYYAA</sequence>
<accession>A0AAW0GX26</accession>
<feature type="chain" id="PRO_5043698882" evidence="1">
    <location>
        <begin position="19"/>
        <end position="148"/>
    </location>
</feature>
<reference evidence="2 3" key="1">
    <citation type="submission" date="2022-09" db="EMBL/GenBank/DDBJ databases">
        <authorList>
            <person name="Palmer J.M."/>
        </authorList>
    </citation>
    <scope>NUCLEOTIDE SEQUENCE [LARGE SCALE GENOMIC DNA]</scope>
    <source>
        <strain evidence="2 3">DSM 7382</strain>
    </source>
</reference>
<dbReference type="Proteomes" id="UP001385951">
    <property type="component" value="Unassembled WGS sequence"/>
</dbReference>
<evidence type="ECO:0000256" key="1">
    <source>
        <dbReference type="SAM" id="SignalP"/>
    </source>
</evidence>
<gene>
    <name evidence="2" type="ORF">QCA50_001359</name>
</gene>
<keyword evidence="3" id="KW-1185">Reference proteome</keyword>
<name>A0AAW0GX26_9APHY</name>
<feature type="signal peptide" evidence="1">
    <location>
        <begin position="1"/>
        <end position="18"/>
    </location>
</feature>
<evidence type="ECO:0000313" key="3">
    <source>
        <dbReference type="Proteomes" id="UP001385951"/>
    </source>
</evidence>
<proteinExistence type="predicted"/>
<dbReference type="AlphaFoldDB" id="A0AAW0GX26"/>
<comment type="caution">
    <text evidence="2">The sequence shown here is derived from an EMBL/GenBank/DDBJ whole genome shotgun (WGS) entry which is preliminary data.</text>
</comment>
<organism evidence="2 3">
    <name type="scientific">Cerrena zonata</name>
    <dbReference type="NCBI Taxonomy" id="2478898"/>
    <lineage>
        <taxon>Eukaryota</taxon>
        <taxon>Fungi</taxon>
        <taxon>Dikarya</taxon>
        <taxon>Basidiomycota</taxon>
        <taxon>Agaricomycotina</taxon>
        <taxon>Agaricomycetes</taxon>
        <taxon>Polyporales</taxon>
        <taxon>Cerrenaceae</taxon>
        <taxon>Cerrena</taxon>
    </lineage>
</organism>
<keyword evidence="1" id="KW-0732">Signal</keyword>